<feature type="compositionally biased region" description="Basic and acidic residues" evidence="1">
    <location>
        <begin position="59"/>
        <end position="77"/>
    </location>
</feature>
<dbReference type="STRING" id="3821.A0A151TB52"/>
<accession>A0A151TB52</accession>
<evidence type="ECO:0000313" key="3">
    <source>
        <dbReference type="Proteomes" id="UP000075243"/>
    </source>
</evidence>
<reference evidence="2 3" key="1">
    <citation type="journal article" date="2012" name="Nat. Biotechnol.">
        <title>Draft genome sequence of pigeonpea (Cajanus cajan), an orphan legume crop of resource-poor farmers.</title>
        <authorList>
            <person name="Varshney R.K."/>
            <person name="Chen W."/>
            <person name="Li Y."/>
            <person name="Bharti A.K."/>
            <person name="Saxena R.K."/>
            <person name="Schlueter J.A."/>
            <person name="Donoghue M.T."/>
            <person name="Azam S."/>
            <person name="Fan G."/>
            <person name="Whaley A.M."/>
            <person name="Farmer A.D."/>
            <person name="Sheridan J."/>
            <person name="Iwata A."/>
            <person name="Tuteja R."/>
            <person name="Penmetsa R.V."/>
            <person name="Wu W."/>
            <person name="Upadhyaya H.D."/>
            <person name="Yang S.P."/>
            <person name="Shah T."/>
            <person name="Saxena K.B."/>
            <person name="Michael T."/>
            <person name="McCombie W.R."/>
            <person name="Yang B."/>
            <person name="Zhang G."/>
            <person name="Yang H."/>
            <person name="Wang J."/>
            <person name="Spillane C."/>
            <person name="Cook D.R."/>
            <person name="May G.D."/>
            <person name="Xu X."/>
            <person name="Jackson S.A."/>
        </authorList>
    </citation>
    <scope>NUCLEOTIDE SEQUENCE [LARGE SCALE GENOMIC DNA]</scope>
    <source>
        <strain evidence="3">cv. Asha</strain>
    </source>
</reference>
<sequence length="233" mass="26371">MGGKGKRRREKNYRAAHGGYSGLPPPPKASQLDALPSKLRKIMSFTHHQNGANGSSKTKSNDDGRAQNKTAAEERGDAGTLDVKLENINGELKAPQHMEVSDEQILENGAIDKKKKKRKRKEVKDLRFAMEVDKTSSQLKRKERRKKYLESKKKHKKSHEKEEMDFPGHEKIKFGDIVQAPPKLAVPSKVFKNAQDASQERLRLRAIEEYRSRKGWTSRPGSHIPPPVTMSDS</sequence>
<dbReference type="PANTHER" id="PTHR37218:SF2">
    <property type="entry name" value="COILED-COIL PROTEIN"/>
    <property type="match status" value="1"/>
</dbReference>
<dbReference type="Gramene" id="C.cajan_18328.t">
    <property type="protein sequence ID" value="C.cajan_18328.t"/>
    <property type="gene ID" value="C.cajan_18328"/>
</dbReference>
<feature type="region of interest" description="Disordered" evidence="1">
    <location>
        <begin position="134"/>
        <end position="168"/>
    </location>
</feature>
<dbReference type="Proteomes" id="UP000075243">
    <property type="component" value="Chromosome 7"/>
</dbReference>
<organism evidence="2 3">
    <name type="scientific">Cajanus cajan</name>
    <name type="common">Pigeon pea</name>
    <name type="synonym">Cajanus indicus</name>
    <dbReference type="NCBI Taxonomy" id="3821"/>
    <lineage>
        <taxon>Eukaryota</taxon>
        <taxon>Viridiplantae</taxon>
        <taxon>Streptophyta</taxon>
        <taxon>Embryophyta</taxon>
        <taxon>Tracheophyta</taxon>
        <taxon>Spermatophyta</taxon>
        <taxon>Magnoliopsida</taxon>
        <taxon>eudicotyledons</taxon>
        <taxon>Gunneridae</taxon>
        <taxon>Pentapetalae</taxon>
        <taxon>rosids</taxon>
        <taxon>fabids</taxon>
        <taxon>Fabales</taxon>
        <taxon>Fabaceae</taxon>
        <taxon>Papilionoideae</taxon>
        <taxon>50 kb inversion clade</taxon>
        <taxon>NPAAA clade</taxon>
        <taxon>indigoferoid/millettioid clade</taxon>
        <taxon>Phaseoleae</taxon>
        <taxon>Cajanus</taxon>
    </lineage>
</organism>
<feature type="compositionally biased region" description="Basic and acidic residues" evidence="1">
    <location>
        <begin position="159"/>
        <end position="168"/>
    </location>
</feature>
<feature type="compositionally biased region" description="Pro residues" evidence="1">
    <location>
        <begin position="223"/>
        <end position="233"/>
    </location>
</feature>
<dbReference type="OMA" id="FPRHEKI"/>
<dbReference type="OrthoDB" id="673745at2759"/>
<name>A0A151TB52_CAJCA</name>
<keyword evidence="3" id="KW-1185">Reference proteome</keyword>
<evidence type="ECO:0000256" key="1">
    <source>
        <dbReference type="SAM" id="MobiDB-lite"/>
    </source>
</evidence>
<feature type="compositionally biased region" description="Basic residues" evidence="1">
    <location>
        <begin position="1"/>
        <end position="11"/>
    </location>
</feature>
<evidence type="ECO:0000313" key="2">
    <source>
        <dbReference type="EMBL" id="KYP64271.1"/>
    </source>
</evidence>
<dbReference type="EMBL" id="CM003609">
    <property type="protein sequence ID" value="KYP64271.1"/>
    <property type="molecule type" value="Genomic_DNA"/>
</dbReference>
<protein>
    <submittedName>
        <fullName evidence="2">Uncharacterized protein</fullName>
    </submittedName>
</protein>
<feature type="compositionally biased region" description="Basic residues" evidence="1">
    <location>
        <begin position="139"/>
        <end position="158"/>
    </location>
</feature>
<feature type="compositionally biased region" description="Polar residues" evidence="1">
    <location>
        <begin position="46"/>
        <end position="58"/>
    </location>
</feature>
<dbReference type="AlphaFoldDB" id="A0A151TB52"/>
<feature type="region of interest" description="Disordered" evidence="1">
    <location>
        <begin position="1"/>
        <end position="122"/>
    </location>
</feature>
<feature type="region of interest" description="Disordered" evidence="1">
    <location>
        <begin position="212"/>
        <end position="233"/>
    </location>
</feature>
<dbReference type="PANTHER" id="PTHR37218">
    <property type="entry name" value="COILED-COIL PROTEIN"/>
    <property type="match status" value="1"/>
</dbReference>
<gene>
    <name evidence="2" type="ORF">KK1_018863</name>
</gene>
<proteinExistence type="predicted"/>